<dbReference type="Pfam" id="PF26526">
    <property type="entry name" value="DUF8175"/>
    <property type="match status" value="1"/>
</dbReference>
<keyword evidence="2" id="KW-0812">Transmembrane</keyword>
<feature type="transmembrane region" description="Helical" evidence="2">
    <location>
        <begin position="15"/>
        <end position="34"/>
    </location>
</feature>
<comment type="caution">
    <text evidence="4">The sequence shown here is derived from an EMBL/GenBank/DDBJ whole genome shotgun (WGS) entry which is preliminary data.</text>
</comment>
<dbReference type="RefSeq" id="WP_259540865.1">
    <property type="nucleotide sequence ID" value="NZ_JANLCJ010000008.1"/>
</dbReference>
<feature type="domain" description="DUF8175" evidence="3">
    <location>
        <begin position="48"/>
        <end position="240"/>
    </location>
</feature>
<sequence length="244" mass="24847">MSSTETKSPFKNRGFIAAAILVGIIVLAGIIVLVTSLTRSGDVADPVTTPPASTSTASTADPSVCGLPGDEATDTLDAAPDSTWELVGTLAAPTDPGVSGPGTIDADGFRSCFAHTAEGALYAAVNYFAMSTDSRLAPELSERYLVPGPGRDAALAKEAAGEYAAADGGLRAQVAGYTISSYDGEQATVDLVVQVANSGALVSIPTVLEWYEGDWKAVVDNDGNSPLETAQLESLGGYTPWAGA</sequence>
<evidence type="ECO:0000313" key="5">
    <source>
        <dbReference type="Proteomes" id="UP001165586"/>
    </source>
</evidence>
<accession>A0ABT2H736</accession>
<feature type="region of interest" description="Disordered" evidence="1">
    <location>
        <begin position="43"/>
        <end position="64"/>
    </location>
</feature>
<keyword evidence="5" id="KW-1185">Reference proteome</keyword>
<evidence type="ECO:0000256" key="2">
    <source>
        <dbReference type="SAM" id="Phobius"/>
    </source>
</evidence>
<keyword evidence="2" id="KW-1133">Transmembrane helix</keyword>
<evidence type="ECO:0000256" key="1">
    <source>
        <dbReference type="SAM" id="MobiDB-lite"/>
    </source>
</evidence>
<proteinExistence type="predicted"/>
<evidence type="ECO:0000259" key="3">
    <source>
        <dbReference type="Pfam" id="PF26526"/>
    </source>
</evidence>
<dbReference type="EMBL" id="JANLCJ010000008">
    <property type="protein sequence ID" value="MCS5735775.1"/>
    <property type="molecule type" value="Genomic_DNA"/>
</dbReference>
<evidence type="ECO:0000313" key="4">
    <source>
        <dbReference type="EMBL" id="MCS5735775.1"/>
    </source>
</evidence>
<protein>
    <recommendedName>
        <fullName evidence="3">DUF8175 domain-containing protein</fullName>
    </recommendedName>
</protein>
<dbReference type="InterPro" id="IPR058488">
    <property type="entry name" value="DUF8175"/>
</dbReference>
<gene>
    <name evidence="4" type="ORF">N1032_18700</name>
</gene>
<name>A0ABT2H736_9MICO</name>
<keyword evidence="2" id="KW-0472">Membrane</keyword>
<organism evidence="4 5">
    <name type="scientific">Herbiconiux daphne</name>
    <dbReference type="NCBI Taxonomy" id="2970914"/>
    <lineage>
        <taxon>Bacteria</taxon>
        <taxon>Bacillati</taxon>
        <taxon>Actinomycetota</taxon>
        <taxon>Actinomycetes</taxon>
        <taxon>Micrococcales</taxon>
        <taxon>Microbacteriaceae</taxon>
        <taxon>Herbiconiux</taxon>
    </lineage>
</organism>
<dbReference type="Proteomes" id="UP001165586">
    <property type="component" value="Unassembled WGS sequence"/>
</dbReference>
<reference evidence="4" key="1">
    <citation type="submission" date="2022-08" db="EMBL/GenBank/DDBJ databases">
        <authorList>
            <person name="Deng Y."/>
            <person name="Han X.-F."/>
            <person name="Zhang Y.-Q."/>
        </authorList>
    </citation>
    <scope>NUCLEOTIDE SEQUENCE</scope>
    <source>
        <strain evidence="4">CPCC 203386</strain>
    </source>
</reference>